<proteinExistence type="predicted"/>
<protein>
    <submittedName>
        <fullName evidence="1">Uncharacterized protein</fullName>
    </submittedName>
</protein>
<reference evidence="1" key="1">
    <citation type="submission" date="2021-07" db="EMBL/GenBank/DDBJ databases">
        <authorList>
            <person name="Durling M."/>
        </authorList>
    </citation>
    <scope>NUCLEOTIDE SEQUENCE</scope>
</reference>
<evidence type="ECO:0000313" key="2">
    <source>
        <dbReference type="Proteomes" id="UP000696280"/>
    </source>
</evidence>
<sequence length="87" mass="9916">MRFDVELFAHFPVECDVPNPGDTLDVTGKICFWRFVVHGVLAVVEATHAVRIPYNNTLNCRSQINCNGWVLEDSRGTLETPRSFHKQ</sequence>
<organism evidence="1 2">
    <name type="scientific">Hymenoscyphus fraxineus</name>
    <dbReference type="NCBI Taxonomy" id="746836"/>
    <lineage>
        <taxon>Eukaryota</taxon>
        <taxon>Fungi</taxon>
        <taxon>Dikarya</taxon>
        <taxon>Ascomycota</taxon>
        <taxon>Pezizomycotina</taxon>
        <taxon>Leotiomycetes</taxon>
        <taxon>Helotiales</taxon>
        <taxon>Helotiaceae</taxon>
        <taxon>Hymenoscyphus</taxon>
    </lineage>
</organism>
<dbReference type="Proteomes" id="UP000696280">
    <property type="component" value="Unassembled WGS sequence"/>
</dbReference>
<evidence type="ECO:0000313" key="1">
    <source>
        <dbReference type="EMBL" id="CAG8958876.1"/>
    </source>
</evidence>
<comment type="caution">
    <text evidence="1">The sequence shown here is derived from an EMBL/GenBank/DDBJ whole genome shotgun (WGS) entry which is preliminary data.</text>
</comment>
<dbReference type="AlphaFoldDB" id="A0A9N9L5E0"/>
<gene>
    <name evidence="1" type="ORF">HYFRA_00011829</name>
</gene>
<accession>A0A9N9L5E0</accession>
<dbReference type="EMBL" id="CAJVRL010000085">
    <property type="protein sequence ID" value="CAG8958876.1"/>
    <property type="molecule type" value="Genomic_DNA"/>
</dbReference>
<name>A0A9N9L5E0_9HELO</name>
<keyword evidence="2" id="KW-1185">Reference proteome</keyword>